<evidence type="ECO:0000313" key="4">
    <source>
        <dbReference type="EMBL" id="MBK3495498.1"/>
    </source>
</evidence>
<comment type="caution">
    <text evidence="4">The sequence shown here is derived from an EMBL/GenBank/DDBJ whole genome shotgun (WGS) entry which is preliminary data.</text>
</comment>
<protein>
    <submittedName>
        <fullName evidence="4">GNAT family N-acetyltransferase</fullName>
    </submittedName>
</protein>
<feature type="domain" description="N-acetyltransferase" evidence="3">
    <location>
        <begin position="155"/>
        <end position="287"/>
    </location>
</feature>
<reference evidence="4 5" key="1">
    <citation type="submission" date="2020-12" db="EMBL/GenBank/DDBJ databases">
        <title>YIM B01967 draft genome.</title>
        <authorList>
            <person name="Yan X."/>
        </authorList>
    </citation>
    <scope>NUCLEOTIDE SEQUENCE [LARGE SCALE GENOMIC DNA]</scope>
    <source>
        <strain evidence="4 5">YIM B01967</strain>
    </source>
</reference>
<dbReference type="InterPro" id="IPR050832">
    <property type="entry name" value="Bact_Acetyltransf"/>
</dbReference>
<gene>
    <name evidence="4" type="ORF">JFL43_11675</name>
</gene>
<dbReference type="EMBL" id="JAEOAH010000015">
    <property type="protein sequence ID" value="MBK3495498.1"/>
    <property type="molecule type" value="Genomic_DNA"/>
</dbReference>
<dbReference type="Gene3D" id="3.40.630.30">
    <property type="match status" value="1"/>
</dbReference>
<dbReference type="CDD" id="cd04301">
    <property type="entry name" value="NAT_SF"/>
    <property type="match status" value="1"/>
</dbReference>
<evidence type="ECO:0000256" key="2">
    <source>
        <dbReference type="ARBA" id="ARBA00023315"/>
    </source>
</evidence>
<dbReference type="PANTHER" id="PTHR43877">
    <property type="entry name" value="AMINOALKYLPHOSPHONATE N-ACETYLTRANSFERASE-RELATED-RELATED"/>
    <property type="match status" value="1"/>
</dbReference>
<sequence>MNIFLMKATYPIDSETYQEVLQLLQNAEQQDGQNYKIVMHESEWRNPQAHGFLALAYDDDKDELIGVASAIDVMGLNTFEWSTVVAPMYRRMGIGEHLVQGITSGFEERGAAGELALTLNGEEGRNFIEKQGYEYSFSEATLRVDAEVTAVNNDLTIRLYNDERDALVTIFESAFNDMPEETDDLIAFNTSKAGRVLWVAEKDGVIVGTVTSVLEGDVQWVTALAVHPGFQRQGIGTALLAWLKAHAVKEGQSTVMLDVEIENEQALSVYERAGFSKIQQVDFFAKK</sequence>
<dbReference type="SUPFAM" id="SSF55729">
    <property type="entry name" value="Acyl-CoA N-acyltransferases (Nat)"/>
    <property type="match status" value="1"/>
</dbReference>
<dbReference type="Proteomes" id="UP000618943">
    <property type="component" value="Unassembled WGS sequence"/>
</dbReference>
<evidence type="ECO:0000259" key="3">
    <source>
        <dbReference type="PROSITE" id="PS51186"/>
    </source>
</evidence>
<organism evidence="4 5">
    <name type="scientific">Viridibacillus soli</name>
    <dbReference type="NCBI Taxonomy" id="2798301"/>
    <lineage>
        <taxon>Bacteria</taxon>
        <taxon>Bacillati</taxon>
        <taxon>Bacillota</taxon>
        <taxon>Bacilli</taxon>
        <taxon>Bacillales</taxon>
        <taxon>Caryophanaceae</taxon>
        <taxon>Viridibacillus</taxon>
    </lineage>
</organism>
<dbReference type="InterPro" id="IPR016181">
    <property type="entry name" value="Acyl_CoA_acyltransferase"/>
</dbReference>
<evidence type="ECO:0000256" key="1">
    <source>
        <dbReference type="ARBA" id="ARBA00022679"/>
    </source>
</evidence>
<keyword evidence="2" id="KW-0012">Acyltransferase</keyword>
<feature type="domain" description="N-acetyltransferase" evidence="3">
    <location>
        <begin position="10"/>
        <end position="158"/>
    </location>
</feature>
<dbReference type="RefSeq" id="WP_200749181.1">
    <property type="nucleotide sequence ID" value="NZ_JAEOAH010000015.1"/>
</dbReference>
<proteinExistence type="predicted"/>
<dbReference type="PROSITE" id="PS51186">
    <property type="entry name" value="GNAT"/>
    <property type="match status" value="2"/>
</dbReference>
<accession>A0ABS1H905</accession>
<dbReference type="InterPro" id="IPR000182">
    <property type="entry name" value="GNAT_dom"/>
</dbReference>
<keyword evidence="5" id="KW-1185">Reference proteome</keyword>
<keyword evidence="1" id="KW-0808">Transferase</keyword>
<evidence type="ECO:0000313" key="5">
    <source>
        <dbReference type="Proteomes" id="UP000618943"/>
    </source>
</evidence>
<dbReference type="Pfam" id="PF00583">
    <property type="entry name" value="Acetyltransf_1"/>
    <property type="match status" value="2"/>
</dbReference>
<name>A0ABS1H905_9BACL</name>